<feature type="transmembrane region" description="Helical" evidence="1">
    <location>
        <begin position="130"/>
        <end position="149"/>
    </location>
</feature>
<accession>A0A0K0F3M8</accession>
<feature type="transmembrane region" description="Helical" evidence="1">
    <location>
        <begin position="94"/>
        <end position="118"/>
    </location>
</feature>
<evidence type="ECO:0000256" key="1">
    <source>
        <dbReference type="SAM" id="Phobius"/>
    </source>
</evidence>
<dbReference type="AlphaFoldDB" id="A0A0K0F3M8"/>
<name>A0A0K0F3M8_STRVS</name>
<reference evidence="2" key="1">
    <citation type="submission" date="2014-07" db="EMBL/GenBank/DDBJ databases">
        <authorList>
            <person name="Martin A.A"/>
            <person name="De Silva N."/>
        </authorList>
    </citation>
    <scope>NUCLEOTIDE SEQUENCE</scope>
</reference>
<keyword evidence="1" id="KW-0812">Transmembrane</keyword>
<proteinExistence type="predicted"/>
<keyword evidence="2" id="KW-1185">Reference proteome</keyword>
<reference evidence="3" key="2">
    <citation type="submission" date="2015-08" db="UniProtKB">
        <authorList>
            <consortium name="WormBaseParasite"/>
        </authorList>
    </citation>
    <scope>IDENTIFICATION</scope>
</reference>
<keyword evidence="1" id="KW-1133">Transmembrane helix</keyword>
<evidence type="ECO:0000313" key="3">
    <source>
        <dbReference type="WBParaSite" id="SVE_0341200.1"/>
    </source>
</evidence>
<protein>
    <submittedName>
        <fullName evidence="3">G_PROTEIN_RECEP_F1_2 domain-containing protein</fullName>
    </submittedName>
</protein>
<dbReference type="WBParaSite" id="SVE_0341200.1">
    <property type="protein sequence ID" value="SVE_0341200.1"/>
    <property type="gene ID" value="SVE_0341200"/>
</dbReference>
<organism evidence="2 3">
    <name type="scientific">Strongyloides venezuelensis</name>
    <name type="common">Threadworm</name>
    <dbReference type="NCBI Taxonomy" id="75913"/>
    <lineage>
        <taxon>Eukaryota</taxon>
        <taxon>Metazoa</taxon>
        <taxon>Ecdysozoa</taxon>
        <taxon>Nematoda</taxon>
        <taxon>Chromadorea</taxon>
        <taxon>Rhabditida</taxon>
        <taxon>Tylenchina</taxon>
        <taxon>Panagrolaimomorpha</taxon>
        <taxon>Strongyloidoidea</taxon>
        <taxon>Strongyloididae</taxon>
        <taxon>Strongyloides</taxon>
    </lineage>
</organism>
<evidence type="ECO:0000313" key="2">
    <source>
        <dbReference type="Proteomes" id="UP000035680"/>
    </source>
</evidence>
<feature type="transmembrane region" description="Helical" evidence="1">
    <location>
        <begin position="44"/>
        <end position="65"/>
    </location>
</feature>
<sequence length="205" mass="23400">MVIFFNVVDVNTINIKNHTLVGDELINPNYGNFIIVAMNLFERILLSCSAVIFFTLNYTTVIVLMRKYFIFLKNHGNVISVKTKNIACSITKALILECTVPCILYCIPLIVIGVSFITGQINEVKNIGTLTLRILIIGPFCNSLISLFVNRKNRENFKKIIISIFCCRHSMNNTVIPENRFTQRSVKATRFPVTETKFDSRFAMF</sequence>
<keyword evidence="1" id="KW-0472">Membrane</keyword>
<dbReference type="Proteomes" id="UP000035680">
    <property type="component" value="Unassembled WGS sequence"/>
</dbReference>